<reference evidence="10" key="1">
    <citation type="journal article" date="2021" name="IMA Fungus">
        <title>Genomic characterization of three marine fungi, including Emericellopsis atlantica sp. nov. with signatures of a generalist lifestyle and marine biomass degradation.</title>
        <authorList>
            <person name="Hagestad O.C."/>
            <person name="Hou L."/>
            <person name="Andersen J.H."/>
            <person name="Hansen E.H."/>
            <person name="Altermark B."/>
            <person name="Li C."/>
            <person name="Kuhnert E."/>
            <person name="Cox R.J."/>
            <person name="Crous P.W."/>
            <person name="Spatafora J.W."/>
            <person name="Lail K."/>
            <person name="Amirebrahimi M."/>
            <person name="Lipzen A."/>
            <person name="Pangilinan J."/>
            <person name="Andreopoulos W."/>
            <person name="Hayes R.D."/>
            <person name="Ng V."/>
            <person name="Grigoriev I.V."/>
            <person name="Jackson S.A."/>
            <person name="Sutton T.D.S."/>
            <person name="Dobson A.D.W."/>
            <person name="Rama T."/>
        </authorList>
    </citation>
    <scope>NUCLEOTIDE SEQUENCE</scope>
    <source>
        <strain evidence="10">TS7</strain>
    </source>
</reference>
<comment type="function">
    <text evidence="9">Esterase involved in the hydrolysis of xylan, a major structural heterogeneous polysaccharide found in plant biomass representing the second most abundant polysaccharide in the biosphere, after cellulose.</text>
</comment>
<evidence type="ECO:0000256" key="9">
    <source>
        <dbReference type="RuleBase" id="RU367147"/>
    </source>
</evidence>
<evidence type="ECO:0000256" key="2">
    <source>
        <dbReference type="ARBA" id="ARBA00022487"/>
    </source>
</evidence>
<keyword evidence="7 9" id="KW-0119">Carbohydrate metabolism</keyword>
<dbReference type="InterPro" id="IPR010126">
    <property type="entry name" value="Esterase_phb"/>
</dbReference>
<name>A0A9P8CQH5_9HYPO</name>
<dbReference type="GO" id="GO:0052689">
    <property type="term" value="F:carboxylic ester hydrolase activity"/>
    <property type="evidence" value="ECO:0007669"/>
    <property type="project" value="UniProtKB-KW"/>
</dbReference>
<dbReference type="PANTHER" id="PTHR43037:SF3">
    <property type="entry name" value="FERULOYL ESTERASE B"/>
    <property type="match status" value="1"/>
</dbReference>
<evidence type="ECO:0000256" key="7">
    <source>
        <dbReference type="ARBA" id="ARBA00023277"/>
    </source>
</evidence>
<organism evidence="10 11">
    <name type="scientific">Emericellopsis atlantica</name>
    <dbReference type="NCBI Taxonomy" id="2614577"/>
    <lineage>
        <taxon>Eukaryota</taxon>
        <taxon>Fungi</taxon>
        <taxon>Dikarya</taxon>
        <taxon>Ascomycota</taxon>
        <taxon>Pezizomycotina</taxon>
        <taxon>Sordariomycetes</taxon>
        <taxon>Hypocreomycetidae</taxon>
        <taxon>Hypocreales</taxon>
        <taxon>Bionectriaceae</taxon>
        <taxon>Emericellopsis</taxon>
    </lineage>
</organism>
<evidence type="ECO:0000256" key="1">
    <source>
        <dbReference type="ARBA" id="ARBA00004613"/>
    </source>
</evidence>
<dbReference type="RefSeq" id="XP_046119853.1">
    <property type="nucleotide sequence ID" value="XM_046260434.1"/>
</dbReference>
<dbReference type="InterPro" id="IPR050955">
    <property type="entry name" value="Plant_Biomass_Hydrol_Est"/>
</dbReference>
<keyword evidence="4 9" id="KW-0732">Signal</keyword>
<dbReference type="Gene3D" id="3.40.50.1820">
    <property type="entry name" value="alpha/beta hydrolase"/>
    <property type="match status" value="1"/>
</dbReference>
<dbReference type="EC" id="3.1.1.-" evidence="9"/>
<comment type="subcellular location">
    <subcellularLocation>
        <location evidence="1 9">Secreted</location>
    </subcellularLocation>
</comment>
<dbReference type="OrthoDB" id="2425929at2759"/>
<protein>
    <recommendedName>
        <fullName evidence="9">Carboxylic ester hydrolase</fullName>
        <ecNumber evidence="9">3.1.1.-</ecNumber>
    </recommendedName>
</protein>
<keyword evidence="6" id="KW-0325">Glycoprotein</keyword>
<evidence type="ECO:0000256" key="6">
    <source>
        <dbReference type="ARBA" id="ARBA00023180"/>
    </source>
</evidence>
<feature type="signal peptide" evidence="9">
    <location>
        <begin position="1"/>
        <end position="16"/>
    </location>
</feature>
<dbReference type="AlphaFoldDB" id="A0A9P8CQH5"/>
<dbReference type="GO" id="GO:0045493">
    <property type="term" value="P:xylan catabolic process"/>
    <property type="evidence" value="ECO:0007669"/>
    <property type="project" value="UniProtKB-UniRule"/>
</dbReference>
<comment type="caution">
    <text evidence="10">The sequence shown here is derived from an EMBL/GenBank/DDBJ whole genome shotgun (WGS) entry which is preliminary data.</text>
</comment>
<evidence type="ECO:0000256" key="5">
    <source>
        <dbReference type="ARBA" id="ARBA00022801"/>
    </source>
</evidence>
<proteinExistence type="inferred from homology"/>
<comment type="similarity">
    <text evidence="9">Belongs to the carbohydrate esterase 1 (CE1) family.</text>
</comment>
<accession>A0A9P8CQH5</accession>
<dbReference type="Pfam" id="PF10503">
    <property type="entry name" value="Esterase_PHB"/>
    <property type="match status" value="1"/>
</dbReference>
<keyword evidence="8 9" id="KW-0624">Polysaccharide degradation</keyword>
<keyword evidence="5 9" id="KW-0378">Hydrolase</keyword>
<dbReference type="NCBIfam" id="TIGR01840">
    <property type="entry name" value="esterase_phb"/>
    <property type="match status" value="1"/>
</dbReference>
<dbReference type="GO" id="GO:0005576">
    <property type="term" value="C:extracellular region"/>
    <property type="evidence" value="ECO:0007669"/>
    <property type="project" value="UniProtKB-SubCell"/>
</dbReference>
<dbReference type="GeneID" id="70291337"/>
<evidence type="ECO:0000313" key="10">
    <source>
        <dbReference type="EMBL" id="KAG9255929.1"/>
    </source>
</evidence>
<dbReference type="InterPro" id="IPR029058">
    <property type="entry name" value="AB_hydrolase_fold"/>
</dbReference>
<sequence>MKTLAWASTLLGLAAAAQLQQVSNFGSNPSNVRMYVYKPDNLPANPPLIVAVHYCTGTAQAYYGGTQYANLADQHGFIVVYPESPYSGGCWDVSSDATLTHEGGGDSQGIASMVKYSISQYGVDASRVFVTGSSSGAMMTNVMAATYPDLFQAGSVYSGVPAGCFYTGTVNGWNSTCSGGHSIATPEQWASVVHDMYPGYQGEYPRMTIYHGDADTTLYPQNYEETIKQWAGVFGYDPNSPIETDPNDPAPPFTKRVYGDKLVGALGAGVTHNTPHFEQEDLEWFGIV</sequence>
<dbReference type="PANTHER" id="PTHR43037">
    <property type="entry name" value="UNNAMED PRODUCT-RELATED"/>
    <property type="match status" value="1"/>
</dbReference>
<gene>
    <name evidence="10" type="ORF">F5Z01DRAFT_524968</name>
</gene>
<feature type="chain" id="PRO_5040537884" description="Carboxylic ester hydrolase" evidence="9">
    <location>
        <begin position="17"/>
        <end position="288"/>
    </location>
</feature>
<evidence type="ECO:0000256" key="8">
    <source>
        <dbReference type="ARBA" id="ARBA00023326"/>
    </source>
</evidence>
<dbReference type="SUPFAM" id="SSF53474">
    <property type="entry name" value="alpha/beta-Hydrolases"/>
    <property type="match status" value="2"/>
</dbReference>
<evidence type="ECO:0000256" key="4">
    <source>
        <dbReference type="ARBA" id="ARBA00022729"/>
    </source>
</evidence>
<keyword evidence="2 9" id="KW-0719">Serine esterase</keyword>
<dbReference type="EMBL" id="MU251249">
    <property type="protein sequence ID" value="KAG9255929.1"/>
    <property type="molecule type" value="Genomic_DNA"/>
</dbReference>
<evidence type="ECO:0000256" key="3">
    <source>
        <dbReference type="ARBA" id="ARBA00022525"/>
    </source>
</evidence>
<keyword evidence="3 9" id="KW-0964">Secreted</keyword>
<evidence type="ECO:0000313" key="11">
    <source>
        <dbReference type="Proteomes" id="UP000887229"/>
    </source>
</evidence>
<dbReference type="Proteomes" id="UP000887229">
    <property type="component" value="Unassembled WGS sequence"/>
</dbReference>
<keyword evidence="11" id="KW-1185">Reference proteome</keyword>